<dbReference type="EMBL" id="CP060007">
    <property type="protein sequence ID" value="QNA43800.1"/>
    <property type="molecule type" value="Genomic_DNA"/>
</dbReference>
<dbReference type="InterPro" id="IPR050553">
    <property type="entry name" value="Thioredoxin_ResA/DsbE_sf"/>
</dbReference>
<dbReference type="PANTHER" id="PTHR42852">
    <property type="entry name" value="THIOL:DISULFIDE INTERCHANGE PROTEIN DSBE"/>
    <property type="match status" value="1"/>
</dbReference>
<reference evidence="4" key="1">
    <citation type="submission" date="2020-08" db="EMBL/GenBank/DDBJ databases">
        <title>Lacibacter sp. S13-6-6 genome sequencing.</title>
        <authorList>
            <person name="Jin L."/>
        </authorList>
    </citation>
    <scope>NUCLEOTIDE SEQUENCE [LARGE SCALE GENOMIC DNA]</scope>
    <source>
        <strain evidence="4">S13-6-6</strain>
    </source>
</reference>
<organism evidence="3 4">
    <name type="scientific">Lacibacter sediminis</name>
    <dbReference type="NCBI Taxonomy" id="2760713"/>
    <lineage>
        <taxon>Bacteria</taxon>
        <taxon>Pseudomonadati</taxon>
        <taxon>Bacteroidota</taxon>
        <taxon>Chitinophagia</taxon>
        <taxon>Chitinophagales</taxon>
        <taxon>Chitinophagaceae</taxon>
        <taxon>Lacibacter</taxon>
    </lineage>
</organism>
<dbReference type="CDD" id="cd02966">
    <property type="entry name" value="TlpA_like_family"/>
    <property type="match status" value="1"/>
</dbReference>
<dbReference type="PROSITE" id="PS51352">
    <property type="entry name" value="THIOREDOXIN_2"/>
    <property type="match status" value="1"/>
</dbReference>
<proteinExistence type="predicted"/>
<dbReference type="Gene3D" id="3.40.30.10">
    <property type="entry name" value="Glutaredoxin"/>
    <property type="match status" value="1"/>
</dbReference>
<dbReference type="KEGG" id="lacs:H4075_17205"/>
<protein>
    <submittedName>
        <fullName evidence="3">AhpC/TSA family protein</fullName>
    </submittedName>
</protein>
<dbReference type="Pfam" id="PF14289">
    <property type="entry name" value="DUF4369"/>
    <property type="match status" value="1"/>
</dbReference>
<gene>
    <name evidence="3" type="ORF">H4075_17205</name>
</gene>
<dbReference type="GO" id="GO:0016491">
    <property type="term" value="F:oxidoreductase activity"/>
    <property type="evidence" value="ECO:0007669"/>
    <property type="project" value="InterPro"/>
</dbReference>
<keyword evidence="4" id="KW-1185">Reference proteome</keyword>
<accession>A0A7G5XE97</accession>
<dbReference type="InterPro" id="IPR025380">
    <property type="entry name" value="DUF4369"/>
</dbReference>
<dbReference type="InterPro" id="IPR036249">
    <property type="entry name" value="Thioredoxin-like_sf"/>
</dbReference>
<dbReference type="PANTHER" id="PTHR42852:SF13">
    <property type="entry name" value="PROTEIN DIPZ"/>
    <property type="match status" value="1"/>
</dbReference>
<feature type="chain" id="PRO_5029004490" evidence="1">
    <location>
        <begin position="21"/>
        <end position="339"/>
    </location>
</feature>
<feature type="domain" description="Thioredoxin" evidence="2">
    <location>
        <begin position="201"/>
        <end position="328"/>
    </location>
</feature>
<dbReference type="AlphaFoldDB" id="A0A7G5XE97"/>
<dbReference type="Pfam" id="PF00578">
    <property type="entry name" value="AhpC-TSA"/>
    <property type="match status" value="1"/>
</dbReference>
<dbReference type="PROSITE" id="PS51257">
    <property type="entry name" value="PROKAR_LIPOPROTEIN"/>
    <property type="match status" value="1"/>
</dbReference>
<evidence type="ECO:0000256" key="1">
    <source>
        <dbReference type="SAM" id="SignalP"/>
    </source>
</evidence>
<dbReference type="Proteomes" id="UP000515344">
    <property type="component" value="Chromosome"/>
</dbReference>
<evidence type="ECO:0000313" key="4">
    <source>
        <dbReference type="Proteomes" id="UP000515344"/>
    </source>
</evidence>
<feature type="signal peptide" evidence="1">
    <location>
        <begin position="1"/>
        <end position="20"/>
    </location>
</feature>
<dbReference type="InterPro" id="IPR000866">
    <property type="entry name" value="AhpC/TSA"/>
</dbReference>
<evidence type="ECO:0000313" key="3">
    <source>
        <dbReference type="EMBL" id="QNA43800.1"/>
    </source>
</evidence>
<evidence type="ECO:0000259" key="2">
    <source>
        <dbReference type="PROSITE" id="PS51352"/>
    </source>
</evidence>
<dbReference type="InterPro" id="IPR013766">
    <property type="entry name" value="Thioredoxin_domain"/>
</dbReference>
<dbReference type="SUPFAM" id="SSF52833">
    <property type="entry name" value="Thioredoxin-like"/>
    <property type="match status" value="1"/>
</dbReference>
<name>A0A7G5XE97_9BACT</name>
<dbReference type="RefSeq" id="WP_182802062.1">
    <property type="nucleotide sequence ID" value="NZ_CP060007.1"/>
</dbReference>
<keyword evidence="1" id="KW-0732">Signal</keyword>
<dbReference type="GO" id="GO:0016209">
    <property type="term" value="F:antioxidant activity"/>
    <property type="evidence" value="ECO:0007669"/>
    <property type="project" value="InterPro"/>
</dbReference>
<sequence length="339" mass="39679">MRKKMLYFFLSLFSCTYSYSQQHFSFTVIDSANTNSTLTIGESYFQQEFGMKVKSNSVACKNNMFHFVGTIEHPTAVRIYFSGDKRYERFNQFFFIEPGSQEIVIKNGEKGLYIAKRPATKIENEFQSFLHFVNSENIDSILEPEVLVSYIKKNPSSYIGLFKLIDQSFMHDFSNEFNVVKTLFDSSITKTKEYQYFENRYLKQLNLPSIEVTNDVKKKIRIDLSSSGKYTLLVIWFNDCLPCIREMKQLVQLNKDPEFSSRIKIVHVSVDSLKFINENKATLKKHGVTWENYWDEDGQQLKKHIILDRYPSSLLIDDRANVVAKNIEVEKILNYIISN</sequence>